<evidence type="ECO:0000259" key="7">
    <source>
        <dbReference type="Pfam" id="PF14322"/>
    </source>
</evidence>
<dbReference type="RefSeq" id="WP_089757450.1">
    <property type="nucleotide sequence ID" value="NZ_BKAT01000015.1"/>
</dbReference>
<keyword evidence="4" id="KW-0472">Membrane</keyword>
<evidence type="ECO:0000313" key="8">
    <source>
        <dbReference type="EMBL" id="SDZ90480.1"/>
    </source>
</evidence>
<gene>
    <name evidence="8" type="ORF">SAMN05660909_00068</name>
</gene>
<evidence type="ECO:0000313" key="9">
    <source>
        <dbReference type="Proteomes" id="UP000199656"/>
    </source>
</evidence>
<protein>
    <submittedName>
        <fullName evidence="8">Starch-binding associating with outer membrane</fullName>
    </submittedName>
</protein>
<sequence>MKKVSYYIPLLLSGLALMSSCQKDFLDKAPQTEVEPGKFFNTEKDLEIYTNGFYAYLPGTSVYSDDWNSDNVESSNSDLVAGRLTLPTSAGDAGWTWDRLRNINFFLENYSRANTPAETKARYAGIARFFRANFYFDKVKRFGDVPWYSTSLNESSPELYNPRTPRKQVMDSIIADINYAIDHLSATRSISRVTKWTALALKARVCLYEGTYRKYHFNDPSSKTLLEEAADAASALFTSGYKLYSTGRPDKDYLNLFAADAANTDEFILAEVYDNALQKRHAANGVFTVSTLALPGYTKSFVDGFLMSDGTPFSAQPGYATKTFFEETQNRDPRMAQIIRTPGYMRTGTTRKLVTDFTVSLTGYQGVKFVTGTDQDAYNTNTNDLPVFRYAEVLLNYAEAKAELGELTQAEADRSVNLIRARAGMPPLKVDNIISDPQLVDLYGNLPPVILEVRRERRIELAAEGFRYQDLMRWKKGALLARTFYGMYCPAKGEMDLDGDGSPDVAIVDKKPDVTKPNVQYYIMNDKQLSEGTKGNLVVFPSVKKTFIEEKNYLFPLPTNEILLNPALTQNPGWK</sequence>
<evidence type="ECO:0000256" key="4">
    <source>
        <dbReference type="ARBA" id="ARBA00023136"/>
    </source>
</evidence>
<evidence type="ECO:0000256" key="5">
    <source>
        <dbReference type="ARBA" id="ARBA00023237"/>
    </source>
</evidence>
<dbReference type="AlphaFoldDB" id="A0A1H3WU32"/>
<dbReference type="GO" id="GO:0009279">
    <property type="term" value="C:cell outer membrane"/>
    <property type="evidence" value="ECO:0007669"/>
    <property type="project" value="UniProtKB-SubCell"/>
</dbReference>
<dbReference type="OrthoDB" id="5694214at2"/>
<dbReference type="PROSITE" id="PS51257">
    <property type="entry name" value="PROKAR_LIPOPROTEIN"/>
    <property type="match status" value="1"/>
</dbReference>
<dbReference type="InterPro" id="IPR011990">
    <property type="entry name" value="TPR-like_helical_dom_sf"/>
</dbReference>
<dbReference type="InterPro" id="IPR033985">
    <property type="entry name" value="SusD-like_N"/>
</dbReference>
<dbReference type="STRING" id="408074.SAMN05660909_00068"/>
<name>A0A1H3WU32_9BACT</name>
<proteinExistence type="inferred from homology"/>
<reference evidence="9" key="1">
    <citation type="submission" date="2016-10" db="EMBL/GenBank/DDBJ databases">
        <authorList>
            <person name="Varghese N."/>
            <person name="Submissions S."/>
        </authorList>
    </citation>
    <scope>NUCLEOTIDE SEQUENCE [LARGE SCALE GENOMIC DNA]</scope>
    <source>
        <strain evidence="9">DSM 23920</strain>
    </source>
</reference>
<dbReference type="EMBL" id="FNRL01000001">
    <property type="protein sequence ID" value="SDZ90480.1"/>
    <property type="molecule type" value="Genomic_DNA"/>
</dbReference>
<accession>A0A1H3WU32</accession>
<comment type="similarity">
    <text evidence="2">Belongs to the SusD family.</text>
</comment>
<keyword evidence="5" id="KW-0998">Cell outer membrane</keyword>
<dbReference type="SUPFAM" id="SSF48452">
    <property type="entry name" value="TPR-like"/>
    <property type="match status" value="1"/>
</dbReference>
<dbReference type="Pfam" id="PF07980">
    <property type="entry name" value="SusD_RagB"/>
    <property type="match status" value="1"/>
</dbReference>
<dbReference type="Pfam" id="PF14322">
    <property type="entry name" value="SusD-like_3"/>
    <property type="match status" value="1"/>
</dbReference>
<feature type="domain" description="RagB/SusD" evidence="6">
    <location>
        <begin position="296"/>
        <end position="574"/>
    </location>
</feature>
<evidence type="ECO:0000259" key="6">
    <source>
        <dbReference type="Pfam" id="PF07980"/>
    </source>
</evidence>
<dbReference type="Proteomes" id="UP000199656">
    <property type="component" value="Unassembled WGS sequence"/>
</dbReference>
<keyword evidence="3" id="KW-0732">Signal</keyword>
<comment type="subcellular location">
    <subcellularLocation>
        <location evidence="1">Cell outer membrane</location>
    </subcellularLocation>
</comment>
<organism evidence="8 9">
    <name type="scientific">Chitinophaga terrae</name>
    <name type="common">ex Kim and Jung 2007</name>
    <dbReference type="NCBI Taxonomy" id="408074"/>
    <lineage>
        <taxon>Bacteria</taxon>
        <taxon>Pseudomonadati</taxon>
        <taxon>Bacteroidota</taxon>
        <taxon>Chitinophagia</taxon>
        <taxon>Chitinophagales</taxon>
        <taxon>Chitinophagaceae</taxon>
        <taxon>Chitinophaga</taxon>
    </lineage>
</organism>
<feature type="domain" description="SusD-like N-terminal" evidence="7">
    <location>
        <begin position="24"/>
        <end position="207"/>
    </location>
</feature>
<evidence type="ECO:0000256" key="1">
    <source>
        <dbReference type="ARBA" id="ARBA00004442"/>
    </source>
</evidence>
<dbReference type="InterPro" id="IPR012944">
    <property type="entry name" value="SusD_RagB_dom"/>
</dbReference>
<evidence type="ECO:0000256" key="2">
    <source>
        <dbReference type="ARBA" id="ARBA00006275"/>
    </source>
</evidence>
<keyword evidence="9" id="KW-1185">Reference proteome</keyword>
<evidence type="ECO:0000256" key="3">
    <source>
        <dbReference type="ARBA" id="ARBA00022729"/>
    </source>
</evidence>
<dbReference type="Gene3D" id="1.25.40.390">
    <property type="match status" value="1"/>
</dbReference>